<evidence type="ECO:0000313" key="2">
    <source>
        <dbReference type="EMBL" id="GAA0328538.1"/>
    </source>
</evidence>
<dbReference type="Proteomes" id="UP001501822">
    <property type="component" value="Unassembled WGS sequence"/>
</dbReference>
<feature type="compositionally biased region" description="Basic residues" evidence="1">
    <location>
        <begin position="39"/>
        <end position="48"/>
    </location>
</feature>
<protein>
    <submittedName>
        <fullName evidence="2">Uncharacterized protein</fullName>
    </submittedName>
</protein>
<name>A0ABP3FZC8_9ACTN</name>
<dbReference type="EMBL" id="BAAABM010000010">
    <property type="protein sequence ID" value="GAA0328538.1"/>
    <property type="molecule type" value="Genomic_DNA"/>
</dbReference>
<evidence type="ECO:0000313" key="3">
    <source>
        <dbReference type="Proteomes" id="UP001501822"/>
    </source>
</evidence>
<evidence type="ECO:0000256" key="1">
    <source>
        <dbReference type="SAM" id="MobiDB-lite"/>
    </source>
</evidence>
<comment type="caution">
    <text evidence="2">The sequence shown here is derived from an EMBL/GenBank/DDBJ whole genome shotgun (WGS) entry which is preliminary data.</text>
</comment>
<reference evidence="3" key="1">
    <citation type="journal article" date="2019" name="Int. J. Syst. Evol. Microbiol.">
        <title>The Global Catalogue of Microorganisms (GCM) 10K type strain sequencing project: providing services to taxonomists for standard genome sequencing and annotation.</title>
        <authorList>
            <consortium name="The Broad Institute Genomics Platform"/>
            <consortium name="The Broad Institute Genome Sequencing Center for Infectious Disease"/>
            <person name="Wu L."/>
            <person name="Ma J."/>
        </authorList>
    </citation>
    <scope>NUCLEOTIDE SEQUENCE [LARGE SCALE GENOMIC DNA]</scope>
    <source>
        <strain evidence="3">JCM 3146</strain>
    </source>
</reference>
<organism evidence="2 3">
    <name type="scientific">Actinoallomurus spadix</name>
    <dbReference type="NCBI Taxonomy" id="79912"/>
    <lineage>
        <taxon>Bacteria</taxon>
        <taxon>Bacillati</taxon>
        <taxon>Actinomycetota</taxon>
        <taxon>Actinomycetes</taxon>
        <taxon>Streptosporangiales</taxon>
        <taxon>Thermomonosporaceae</taxon>
        <taxon>Actinoallomurus</taxon>
    </lineage>
</organism>
<gene>
    <name evidence="2" type="ORF">GCM10010151_18050</name>
</gene>
<proteinExistence type="predicted"/>
<keyword evidence="3" id="KW-1185">Reference proteome</keyword>
<feature type="region of interest" description="Disordered" evidence="1">
    <location>
        <begin position="1"/>
        <end position="55"/>
    </location>
</feature>
<accession>A0ABP3FZC8</accession>
<sequence>MSESHEHGGPAPDPLVGTGDLHEPISRVDPGAGPATPIRRWRRRRPRVTRPSQEELDALTVRDRLDLLDKQRASRHQMLNSVGILFGALFTAAARSRPH</sequence>